<dbReference type="Pfam" id="PF08863">
    <property type="entry name" value="YolD"/>
    <property type="match status" value="1"/>
</dbReference>
<organism evidence="1 2">
    <name type="scientific">Faecalicoccus acidiformans</name>
    <dbReference type="NCBI Taxonomy" id="915173"/>
    <lineage>
        <taxon>Bacteria</taxon>
        <taxon>Bacillati</taxon>
        <taxon>Bacillota</taxon>
        <taxon>Erysipelotrichia</taxon>
        <taxon>Erysipelotrichales</taxon>
        <taxon>Erysipelotrichaceae</taxon>
        <taxon>Faecalicoccus</taxon>
    </lineage>
</organism>
<protein>
    <submittedName>
        <fullName evidence="1">YolD-like family protein</fullName>
    </submittedName>
</protein>
<accession>A0ABS2FP68</accession>
<gene>
    <name evidence="1" type="ORF">H5982_03095</name>
</gene>
<keyword evidence="2" id="KW-1185">Reference proteome</keyword>
<evidence type="ECO:0000313" key="1">
    <source>
        <dbReference type="EMBL" id="MBM6831096.1"/>
    </source>
</evidence>
<sequence>MGMSMSQRGAIFRPFNSLQGYQELLQEKEKIIIPERILSEDDLEILNRKIHCVQKGMVITIEYRENNEYIQQTGIVSKIDLQNSYIQIVKKRINLKNVVDIQADELEIYDY</sequence>
<reference evidence="1 2" key="1">
    <citation type="journal article" date="2021" name="Sci. Rep.">
        <title>The distribution of antibiotic resistance genes in chicken gut microbiota commensals.</title>
        <authorList>
            <person name="Juricova H."/>
            <person name="Matiasovicova J."/>
            <person name="Kubasova T."/>
            <person name="Cejkova D."/>
            <person name="Rychlik I."/>
        </authorList>
    </citation>
    <scope>NUCLEOTIDE SEQUENCE [LARGE SCALE GENOMIC DNA]</scope>
    <source>
        <strain evidence="1 2">An423</strain>
    </source>
</reference>
<comment type="caution">
    <text evidence="1">The sequence shown here is derived from an EMBL/GenBank/DDBJ whole genome shotgun (WGS) entry which is preliminary data.</text>
</comment>
<proteinExistence type="predicted"/>
<dbReference type="EMBL" id="JACJLU010000002">
    <property type="protein sequence ID" value="MBM6831096.1"/>
    <property type="molecule type" value="Genomic_DNA"/>
</dbReference>
<dbReference type="Proteomes" id="UP000775500">
    <property type="component" value="Unassembled WGS sequence"/>
</dbReference>
<evidence type="ECO:0000313" key="2">
    <source>
        <dbReference type="Proteomes" id="UP000775500"/>
    </source>
</evidence>
<dbReference type="RefSeq" id="WP_204685127.1">
    <property type="nucleotide sequence ID" value="NZ_JACJLU010000002.1"/>
</dbReference>
<name>A0ABS2FP68_9FIRM</name>
<dbReference type="InterPro" id="IPR014962">
    <property type="entry name" value="YolD"/>
</dbReference>